<dbReference type="InterPro" id="IPR036388">
    <property type="entry name" value="WH-like_DNA-bd_sf"/>
</dbReference>
<sequence length="224" mass="25690">MTTTLTVHHPDAARLLVDSEQVQYLLPFMPCARSLTEAARRLGVSVPHLRYHVRRFLELGLLQVSETRPRRGPAVVCYQSTARRFFVPFSATPYENFEAMVLRKDLAWQAVLSREWTDARLGPLRFEQGGVRFSSDPEGRLVTEYVTGPEAPRPSKTRNLHDRSAAKWNSWSTLRLSETEALALEQELHDVWHKYLQCSGEGQYLLRLGLAPFVFDHSAPEERD</sequence>
<reference evidence="2" key="1">
    <citation type="journal article" date="2019" name="Int. J. Syst. Evol. Microbiol.">
        <title>The Global Catalogue of Microorganisms (GCM) 10K type strain sequencing project: providing services to taxonomists for standard genome sequencing and annotation.</title>
        <authorList>
            <consortium name="The Broad Institute Genomics Platform"/>
            <consortium name="The Broad Institute Genome Sequencing Center for Infectious Disease"/>
            <person name="Wu L."/>
            <person name="Ma J."/>
        </authorList>
    </citation>
    <scope>NUCLEOTIDE SEQUENCE [LARGE SCALE GENOMIC DNA]</scope>
    <source>
        <strain evidence="2">JCM 14370</strain>
    </source>
</reference>
<evidence type="ECO:0008006" key="3">
    <source>
        <dbReference type="Google" id="ProtNLM"/>
    </source>
</evidence>
<accession>A0ABQ2D2W9</accession>
<dbReference type="EMBL" id="BMOD01000013">
    <property type="protein sequence ID" value="GGJ42980.1"/>
    <property type="molecule type" value="Genomic_DNA"/>
</dbReference>
<dbReference type="Gene3D" id="1.10.10.10">
    <property type="entry name" value="Winged helix-like DNA-binding domain superfamily/Winged helix DNA-binding domain"/>
    <property type="match status" value="1"/>
</dbReference>
<evidence type="ECO:0000313" key="2">
    <source>
        <dbReference type="Proteomes" id="UP000632222"/>
    </source>
</evidence>
<dbReference type="Proteomes" id="UP000632222">
    <property type="component" value="Unassembled WGS sequence"/>
</dbReference>
<dbReference type="RefSeq" id="WP_189004021.1">
    <property type="nucleotide sequence ID" value="NZ_BMOD01000013.1"/>
</dbReference>
<keyword evidence="2" id="KW-1185">Reference proteome</keyword>
<protein>
    <recommendedName>
        <fullName evidence="3">ArsR family transcriptional regulator</fullName>
    </recommendedName>
</protein>
<evidence type="ECO:0000313" key="1">
    <source>
        <dbReference type="EMBL" id="GGJ42980.1"/>
    </source>
</evidence>
<organism evidence="1 2">
    <name type="scientific">Deinococcus roseus</name>
    <dbReference type="NCBI Taxonomy" id="392414"/>
    <lineage>
        <taxon>Bacteria</taxon>
        <taxon>Thermotogati</taxon>
        <taxon>Deinococcota</taxon>
        <taxon>Deinococci</taxon>
        <taxon>Deinococcales</taxon>
        <taxon>Deinococcaceae</taxon>
        <taxon>Deinococcus</taxon>
    </lineage>
</organism>
<comment type="caution">
    <text evidence="1">The sequence shown here is derived from an EMBL/GenBank/DDBJ whole genome shotgun (WGS) entry which is preliminary data.</text>
</comment>
<proteinExistence type="predicted"/>
<gene>
    <name evidence="1" type="ORF">GCM10008938_31460</name>
</gene>
<name>A0ABQ2D2W9_9DEIO</name>